<dbReference type="Proteomes" id="UP001372834">
    <property type="component" value="Unassembled WGS sequence"/>
</dbReference>
<accession>A0AAN8XLJ8</accession>
<sequence length="112" mass="13156">MDDVDLIEKHHTCMFVSYQRMFTECNDHLSPSHCGEGERRIPCYGLTCPVEKEIFLVWADEALEILQGTGLGYFIQERDRLVQKKTFFEFEGVMETSYVKIMKAIEKARAYY</sequence>
<name>A0AAN8XLJ8_POLSC</name>
<reference evidence="1 2" key="1">
    <citation type="submission" date="2023-10" db="EMBL/GenBank/DDBJ databases">
        <title>Genomes of two closely related lineages of the louse Polyplax serrata with different host specificities.</title>
        <authorList>
            <person name="Martinu J."/>
            <person name="Tarabai H."/>
            <person name="Stefka J."/>
            <person name="Hypsa V."/>
        </authorList>
    </citation>
    <scope>NUCLEOTIDE SEQUENCE [LARGE SCALE GENOMIC DNA]</scope>
    <source>
        <strain evidence="1">HR10_N</strain>
    </source>
</reference>
<protein>
    <submittedName>
        <fullName evidence="1">Uncharacterized protein</fullName>
    </submittedName>
</protein>
<evidence type="ECO:0000313" key="1">
    <source>
        <dbReference type="EMBL" id="KAK6643193.1"/>
    </source>
</evidence>
<dbReference type="AlphaFoldDB" id="A0AAN8XLJ8"/>
<dbReference type="EMBL" id="JAWJWE010000002">
    <property type="protein sequence ID" value="KAK6643193.1"/>
    <property type="molecule type" value="Genomic_DNA"/>
</dbReference>
<organism evidence="1 2">
    <name type="scientific">Polyplax serrata</name>
    <name type="common">Common mouse louse</name>
    <dbReference type="NCBI Taxonomy" id="468196"/>
    <lineage>
        <taxon>Eukaryota</taxon>
        <taxon>Metazoa</taxon>
        <taxon>Ecdysozoa</taxon>
        <taxon>Arthropoda</taxon>
        <taxon>Hexapoda</taxon>
        <taxon>Insecta</taxon>
        <taxon>Pterygota</taxon>
        <taxon>Neoptera</taxon>
        <taxon>Paraneoptera</taxon>
        <taxon>Psocodea</taxon>
        <taxon>Troctomorpha</taxon>
        <taxon>Phthiraptera</taxon>
        <taxon>Anoplura</taxon>
        <taxon>Polyplacidae</taxon>
        <taxon>Polyplax</taxon>
    </lineage>
</organism>
<gene>
    <name evidence="1" type="ORF">RUM43_004696</name>
</gene>
<comment type="caution">
    <text evidence="1">The sequence shown here is derived from an EMBL/GenBank/DDBJ whole genome shotgun (WGS) entry which is preliminary data.</text>
</comment>
<evidence type="ECO:0000313" key="2">
    <source>
        <dbReference type="Proteomes" id="UP001372834"/>
    </source>
</evidence>
<proteinExistence type="predicted"/>